<dbReference type="AlphaFoldDB" id="A0A6A6DKN9"/>
<dbReference type="CDD" id="cd05233">
    <property type="entry name" value="SDR_c"/>
    <property type="match status" value="1"/>
</dbReference>
<dbReference type="InterPro" id="IPR002347">
    <property type="entry name" value="SDR_fam"/>
</dbReference>
<dbReference type="PRINTS" id="PR00081">
    <property type="entry name" value="GDHRDH"/>
</dbReference>
<keyword evidence="3" id="KW-1185">Reference proteome</keyword>
<dbReference type="InterPro" id="IPR036291">
    <property type="entry name" value="NAD(P)-bd_dom_sf"/>
</dbReference>
<dbReference type="PANTHER" id="PTHR42760">
    <property type="entry name" value="SHORT-CHAIN DEHYDROGENASES/REDUCTASES FAMILY MEMBER"/>
    <property type="match status" value="1"/>
</dbReference>
<dbReference type="Gene3D" id="3.40.50.720">
    <property type="entry name" value="NAD(P)-binding Rossmann-like Domain"/>
    <property type="match status" value="1"/>
</dbReference>
<dbReference type="Pfam" id="PF00106">
    <property type="entry name" value="adh_short"/>
    <property type="match status" value="1"/>
</dbReference>
<evidence type="ECO:0000256" key="1">
    <source>
        <dbReference type="ARBA" id="ARBA00006484"/>
    </source>
</evidence>
<protein>
    <submittedName>
        <fullName evidence="2">NAD(P)-binding protein</fullName>
    </submittedName>
</protein>
<dbReference type="Proteomes" id="UP000800200">
    <property type="component" value="Unassembled WGS sequence"/>
</dbReference>
<evidence type="ECO:0000313" key="2">
    <source>
        <dbReference type="EMBL" id="KAF2180087.1"/>
    </source>
</evidence>
<dbReference type="GO" id="GO:0016616">
    <property type="term" value="F:oxidoreductase activity, acting on the CH-OH group of donors, NAD or NADP as acceptor"/>
    <property type="evidence" value="ECO:0007669"/>
    <property type="project" value="TreeGrafter"/>
</dbReference>
<gene>
    <name evidence="2" type="ORF">K469DRAFT_796983</name>
</gene>
<proteinExistence type="inferred from homology"/>
<name>A0A6A6DKN9_9PEZI</name>
<evidence type="ECO:0000313" key="3">
    <source>
        <dbReference type="Proteomes" id="UP000800200"/>
    </source>
</evidence>
<organism evidence="2 3">
    <name type="scientific">Zopfia rhizophila CBS 207.26</name>
    <dbReference type="NCBI Taxonomy" id="1314779"/>
    <lineage>
        <taxon>Eukaryota</taxon>
        <taxon>Fungi</taxon>
        <taxon>Dikarya</taxon>
        <taxon>Ascomycota</taxon>
        <taxon>Pezizomycotina</taxon>
        <taxon>Dothideomycetes</taxon>
        <taxon>Dothideomycetes incertae sedis</taxon>
        <taxon>Zopfiaceae</taxon>
        <taxon>Zopfia</taxon>
    </lineage>
</organism>
<dbReference type="SUPFAM" id="SSF51735">
    <property type="entry name" value="NAD(P)-binding Rossmann-fold domains"/>
    <property type="match status" value="1"/>
</dbReference>
<reference evidence="2" key="1">
    <citation type="journal article" date="2020" name="Stud. Mycol.">
        <title>101 Dothideomycetes genomes: a test case for predicting lifestyles and emergence of pathogens.</title>
        <authorList>
            <person name="Haridas S."/>
            <person name="Albert R."/>
            <person name="Binder M."/>
            <person name="Bloem J."/>
            <person name="Labutti K."/>
            <person name="Salamov A."/>
            <person name="Andreopoulos B."/>
            <person name="Baker S."/>
            <person name="Barry K."/>
            <person name="Bills G."/>
            <person name="Bluhm B."/>
            <person name="Cannon C."/>
            <person name="Castanera R."/>
            <person name="Culley D."/>
            <person name="Daum C."/>
            <person name="Ezra D."/>
            <person name="Gonzalez J."/>
            <person name="Henrissat B."/>
            <person name="Kuo A."/>
            <person name="Liang C."/>
            <person name="Lipzen A."/>
            <person name="Lutzoni F."/>
            <person name="Magnuson J."/>
            <person name="Mondo S."/>
            <person name="Nolan M."/>
            <person name="Ohm R."/>
            <person name="Pangilinan J."/>
            <person name="Park H.-J."/>
            <person name="Ramirez L."/>
            <person name="Alfaro M."/>
            <person name="Sun H."/>
            <person name="Tritt A."/>
            <person name="Yoshinaga Y."/>
            <person name="Zwiers L.-H."/>
            <person name="Turgeon B."/>
            <person name="Goodwin S."/>
            <person name="Spatafora J."/>
            <person name="Crous P."/>
            <person name="Grigoriev I."/>
        </authorList>
    </citation>
    <scope>NUCLEOTIDE SEQUENCE</scope>
    <source>
        <strain evidence="2">CBS 207.26</strain>
    </source>
</reference>
<dbReference type="EMBL" id="ML994660">
    <property type="protein sequence ID" value="KAF2180087.1"/>
    <property type="molecule type" value="Genomic_DNA"/>
</dbReference>
<comment type="similarity">
    <text evidence="1">Belongs to the short-chain dehydrogenases/reductases (SDR) family.</text>
</comment>
<sequence length="229" mass="24347">MAGVPPPWTGLTFTYPKLHSTPPASLAPSNQKLPSPFVVAIMGGSRNIGAKSAKAFAAAGATGIVITSTNEEALNKTKADADVGDSSAAKLIADTVQSTYGRLDVLINNAAIVSTDASAFAKLHGINLENIEKTMQVNYVGKFSSTKALLPLLLKTTDGAKTIVNITSARGTGYGDGRRHAMRCILGIVKEKRQWLSGRYLSANWDVEELEGKKEAIVSEDKLKMRMVV</sequence>
<accession>A0A6A6DKN9</accession>
<dbReference type="OrthoDB" id="1933717at2759"/>